<accession>H1YDT9</accession>
<gene>
    <name evidence="2" type="ORF">Mucpa_0076</name>
</gene>
<protein>
    <submittedName>
        <fullName evidence="2">Uncharacterized protein</fullName>
    </submittedName>
</protein>
<reference evidence="2" key="1">
    <citation type="submission" date="2011-09" db="EMBL/GenBank/DDBJ databases">
        <title>The permanent draft genome of Mucilaginibacter paludis DSM 18603.</title>
        <authorList>
            <consortium name="US DOE Joint Genome Institute (JGI-PGF)"/>
            <person name="Lucas S."/>
            <person name="Han J."/>
            <person name="Lapidus A."/>
            <person name="Bruce D."/>
            <person name="Goodwin L."/>
            <person name="Pitluck S."/>
            <person name="Peters L."/>
            <person name="Kyrpides N."/>
            <person name="Mavromatis K."/>
            <person name="Ivanova N."/>
            <person name="Mikhailova N."/>
            <person name="Held B."/>
            <person name="Detter J.C."/>
            <person name="Tapia R."/>
            <person name="Han C."/>
            <person name="Land M."/>
            <person name="Hauser L."/>
            <person name="Markowitz V."/>
            <person name="Cheng J.-F."/>
            <person name="Hugenholtz P."/>
            <person name="Woyke T."/>
            <person name="Wu D."/>
            <person name="Tindall B."/>
            <person name="Brambilla E."/>
            <person name="Klenk H.-P."/>
            <person name="Eisen J.A."/>
        </authorList>
    </citation>
    <scope>NUCLEOTIDE SEQUENCE [LARGE SCALE GENOMIC DNA]</scope>
    <source>
        <strain evidence="2">DSM 18603</strain>
    </source>
</reference>
<dbReference type="Proteomes" id="UP000002774">
    <property type="component" value="Chromosome"/>
</dbReference>
<dbReference type="OrthoDB" id="6372253at2"/>
<keyword evidence="3" id="KW-1185">Reference proteome</keyword>
<dbReference type="HOGENOM" id="CLU_474725_0_0_10"/>
<name>H1YDT9_9SPHI</name>
<evidence type="ECO:0000313" key="3">
    <source>
        <dbReference type="Proteomes" id="UP000002774"/>
    </source>
</evidence>
<evidence type="ECO:0000313" key="2">
    <source>
        <dbReference type="EMBL" id="EHQ24279.1"/>
    </source>
</evidence>
<feature type="region of interest" description="Disordered" evidence="1">
    <location>
        <begin position="546"/>
        <end position="574"/>
    </location>
</feature>
<sequence>MNVEMEHTAQLLDFLDRAKEEGKNWVAFNDLHDATLLPEQMHAFHSAADAEYFCSGHNYEAAQLSEHLPGYIGQPAYYHYMAIDSLRYAITGQSGKLPEVSMSEVSHLLQQQSLYLLPGGQYDRMEAVFQHGELFPVTWKKAVIPADEVVQYHVVQHEHTGGQVYEIGHRHRVLESFTDFEQARLYMEGGVNLSESMREKYDYLLVGQFRDKPLRLDVEGYPEPGCGLTFMTAIRQYNTESRTSEYVWHPVHSLHDPVSITQQLFAIYNPSDNRLKTYDGSLMETRPEENLASVYPSYFMYYDSITIKNSIKMNTENLKYLQENLKYTGFDTLLNAELEKNIGEKKPEFQLTHSAKIGQDMMEYALHFKQGDKNEMYFFNRMEATLKKPGENEQGVTQTFYQNQNITAKEAYNLLDGRAVHKTYHVYEKIGEGEQAQYKRTDETYNTWLQVNFDKKDKHNNFELNKYPERYGFDVERSLKEMPLKELDDYQTTERIVKSLKKGNLVEVTLNNKDVAEKIFLKANPQDRAINAYDANKNRLVKDDLKIDETKKKQQLNNTEEQAPEQKKKRGQKI</sequence>
<dbReference type="EMBL" id="CM001403">
    <property type="protein sequence ID" value="EHQ24279.1"/>
    <property type="molecule type" value="Genomic_DNA"/>
</dbReference>
<evidence type="ECO:0000256" key="1">
    <source>
        <dbReference type="SAM" id="MobiDB-lite"/>
    </source>
</evidence>
<proteinExistence type="predicted"/>
<dbReference type="eggNOG" id="ENOG502Z8XB">
    <property type="taxonomic scope" value="Bacteria"/>
</dbReference>
<dbReference type="RefSeq" id="WP_008503808.1">
    <property type="nucleotide sequence ID" value="NZ_CM001403.1"/>
</dbReference>
<organism evidence="2 3">
    <name type="scientific">Mucilaginibacter paludis DSM 18603</name>
    <dbReference type="NCBI Taxonomy" id="714943"/>
    <lineage>
        <taxon>Bacteria</taxon>
        <taxon>Pseudomonadati</taxon>
        <taxon>Bacteroidota</taxon>
        <taxon>Sphingobacteriia</taxon>
        <taxon>Sphingobacteriales</taxon>
        <taxon>Sphingobacteriaceae</taxon>
        <taxon>Mucilaginibacter</taxon>
    </lineage>
</organism>
<dbReference type="STRING" id="714943.Mucpa_0076"/>
<dbReference type="AlphaFoldDB" id="H1YDT9"/>